<dbReference type="InterPro" id="IPR011990">
    <property type="entry name" value="TPR-like_helical_dom_sf"/>
</dbReference>
<evidence type="ECO:0000313" key="1">
    <source>
        <dbReference type="EMBL" id="TKD06527.1"/>
    </source>
</evidence>
<dbReference type="RefSeq" id="WP_136930378.1">
    <property type="nucleotide sequence ID" value="NZ_SSMQ01000018.1"/>
</dbReference>
<dbReference type="SUPFAM" id="SSF48452">
    <property type="entry name" value="TPR-like"/>
    <property type="match status" value="1"/>
</dbReference>
<gene>
    <name evidence="1" type="ORF">E8A74_18600</name>
</gene>
<dbReference type="Gene3D" id="1.25.40.10">
    <property type="entry name" value="Tetratricopeptide repeat domain"/>
    <property type="match status" value="1"/>
</dbReference>
<dbReference type="OrthoDB" id="9817959at2"/>
<accession>A0A4U1JAZ3</accession>
<evidence type="ECO:0008006" key="3">
    <source>
        <dbReference type="Google" id="ProtNLM"/>
    </source>
</evidence>
<keyword evidence="2" id="KW-1185">Reference proteome</keyword>
<dbReference type="AlphaFoldDB" id="A0A4U1JAZ3"/>
<evidence type="ECO:0000313" key="2">
    <source>
        <dbReference type="Proteomes" id="UP000309215"/>
    </source>
</evidence>
<sequence length="366" mass="40483">MSDVESRLSSAISAVRSYLEAKLLGEAVVASEKAMEIAHELGREHPRYVEAARIAALAYALDNNAGMSARYQRLAIASAERQPTYPKDRLGSLHFDLARAELDRGRQEEASAELEAAIPLLCENRTDRDAEARQAMFLRVALCMVAGDPKEEMDALVGRLGTWLEPVFEDPEATADTKALAEHDMVTALCSSARLKIAQRRWDRTEAALLEAFERAERHMLTADRPNPHLLGLVSEVYKEMRRASKDESAAIRTRAESLLGPAAERAERLFWAQLRVVVVDAQKSLGWSERQIARLLEPALHEGDLAADLNRHPLLHGLTEVLGRHAAKGTHLREQGPDELRHVMRGDKTLAAAIDVMEAAGLSDV</sequence>
<dbReference type="EMBL" id="SSMQ01000018">
    <property type="protein sequence ID" value="TKD06527.1"/>
    <property type="molecule type" value="Genomic_DNA"/>
</dbReference>
<proteinExistence type="predicted"/>
<dbReference type="Proteomes" id="UP000309215">
    <property type="component" value="Unassembled WGS sequence"/>
</dbReference>
<name>A0A4U1JAZ3_9BACT</name>
<protein>
    <recommendedName>
        <fullName evidence="3">Tetratricopeptide repeat protein</fullName>
    </recommendedName>
</protein>
<organism evidence="1 2">
    <name type="scientific">Polyangium fumosum</name>
    <dbReference type="NCBI Taxonomy" id="889272"/>
    <lineage>
        <taxon>Bacteria</taxon>
        <taxon>Pseudomonadati</taxon>
        <taxon>Myxococcota</taxon>
        <taxon>Polyangia</taxon>
        <taxon>Polyangiales</taxon>
        <taxon>Polyangiaceae</taxon>
        <taxon>Polyangium</taxon>
    </lineage>
</organism>
<comment type="caution">
    <text evidence="1">The sequence shown here is derived from an EMBL/GenBank/DDBJ whole genome shotgun (WGS) entry which is preliminary data.</text>
</comment>
<reference evidence="1 2" key="1">
    <citation type="submission" date="2019-04" db="EMBL/GenBank/DDBJ databases">
        <authorList>
            <person name="Li Y."/>
            <person name="Wang J."/>
        </authorList>
    </citation>
    <scope>NUCLEOTIDE SEQUENCE [LARGE SCALE GENOMIC DNA]</scope>
    <source>
        <strain evidence="1 2">DSM 14668</strain>
    </source>
</reference>